<dbReference type="SUPFAM" id="SSF50249">
    <property type="entry name" value="Nucleic acid-binding proteins"/>
    <property type="match status" value="1"/>
</dbReference>
<comment type="caution">
    <text evidence="2">The sequence shown here is derived from an EMBL/GenBank/DDBJ whole genome shotgun (WGS) entry which is preliminary data.</text>
</comment>
<evidence type="ECO:0000256" key="1">
    <source>
        <dbReference type="SAM" id="MobiDB-lite"/>
    </source>
</evidence>
<gene>
    <name evidence="2" type="ORF">LVIROSA_LOCUS20120</name>
</gene>
<proteinExistence type="predicted"/>
<dbReference type="Gene3D" id="2.40.50.140">
    <property type="entry name" value="Nucleic acid-binding proteins"/>
    <property type="match status" value="1"/>
</dbReference>
<reference evidence="2 3" key="1">
    <citation type="submission" date="2022-01" db="EMBL/GenBank/DDBJ databases">
        <authorList>
            <person name="Xiong W."/>
            <person name="Schranz E."/>
        </authorList>
    </citation>
    <scope>NUCLEOTIDE SEQUENCE [LARGE SCALE GENOMIC DNA]</scope>
</reference>
<keyword evidence="3" id="KW-1185">Reference proteome</keyword>
<protein>
    <recommendedName>
        <fullName evidence="4">Replication factor A C-terminal domain-containing protein</fullName>
    </recommendedName>
</protein>
<evidence type="ECO:0008006" key="4">
    <source>
        <dbReference type="Google" id="ProtNLM"/>
    </source>
</evidence>
<evidence type="ECO:0000313" key="3">
    <source>
        <dbReference type="Proteomes" id="UP001157418"/>
    </source>
</evidence>
<sequence>MGRRNRETLLLLSFVGENATSVSSAATTPSHPVFAPHQLTRVTAIDVAPCGCISSRDISSFVVAANMVVVGIGEAKSHFEVTKLFINSDIYEINEFKNKLKCHDNFGITEKSITTLQSYSSSYTDDFKGNFPLKTVCEITEPIKEMKFLLVASIVNIRQNLPWYYEACKKCGKKIIPVPKANHSYTNPEGISETMVVECTNAQCKKSEFQTVIKEAKRLLNISAYELKKIHDAAGDSDALFPMQLNVLKNRKFGFVVDITEYNVNNYNNIYTVLRVTEDMSIVSKLESKIELMSIQSVSLNQVALESDDVVQPVQKDVISQTDESFTPSTVDKSTATSPSKISGDLKRNLQEIYDVDSGDDLSSTKAKRKFN</sequence>
<dbReference type="EMBL" id="CAKMRJ010003334">
    <property type="protein sequence ID" value="CAH1433535.1"/>
    <property type="molecule type" value="Genomic_DNA"/>
</dbReference>
<dbReference type="Proteomes" id="UP001157418">
    <property type="component" value="Unassembled WGS sequence"/>
</dbReference>
<organism evidence="2 3">
    <name type="scientific">Lactuca virosa</name>
    <dbReference type="NCBI Taxonomy" id="75947"/>
    <lineage>
        <taxon>Eukaryota</taxon>
        <taxon>Viridiplantae</taxon>
        <taxon>Streptophyta</taxon>
        <taxon>Embryophyta</taxon>
        <taxon>Tracheophyta</taxon>
        <taxon>Spermatophyta</taxon>
        <taxon>Magnoliopsida</taxon>
        <taxon>eudicotyledons</taxon>
        <taxon>Gunneridae</taxon>
        <taxon>Pentapetalae</taxon>
        <taxon>asterids</taxon>
        <taxon>campanulids</taxon>
        <taxon>Asterales</taxon>
        <taxon>Asteraceae</taxon>
        <taxon>Cichorioideae</taxon>
        <taxon>Cichorieae</taxon>
        <taxon>Lactucinae</taxon>
        <taxon>Lactuca</taxon>
    </lineage>
</organism>
<name>A0AAU9N4N1_9ASTR</name>
<feature type="region of interest" description="Disordered" evidence="1">
    <location>
        <begin position="322"/>
        <end position="344"/>
    </location>
</feature>
<accession>A0AAU9N4N1</accession>
<dbReference type="AlphaFoldDB" id="A0AAU9N4N1"/>
<feature type="compositionally biased region" description="Polar residues" evidence="1">
    <location>
        <begin position="322"/>
        <end position="341"/>
    </location>
</feature>
<dbReference type="InterPro" id="IPR012340">
    <property type="entry name" value="NA-bd_OB-fold"/>
</dbReference>
<evidence type="ECO:0000313" key="2">
    <source>
        <dbReference type="EMBL" id="CAH1433535.1"/>
    </source>
</evidence>